<name>A0A5N5SHV5_9CRUS</name>
<dbReference type="InterPro" id="IPR006624">
    <property type="entry name" value="Beta-propeller_rpt_TECPR"/>
</dbReference>
<organism evidence="1 2">
    <name type="scientific">Armadillidium nasatum</name>
    <dbReference type="NCBI Taxonomy" id="96803"/>
    <lineage>
        <taxon>Eukaryota</taxon>
        <taxon>Metazoa</taxon>
        <taxon>Ecdysozoa</taxon>
        <taxon>Arthropoda</taxon>
        <taxon>Crustacea</taxon>
        <taxon>Multicrustacea</taxon>
        <taxon>Malacostraca</taxon>
        <taxon>Eumalacostraca</taxon>
        <taxon>Peracarida</taxon>
        <taxon>Isopoda</taxon>
        <taxon>Oniscidea</taxon>
        <taxon>Crinocheta</taxon>
        <taxon>Armadillidiidae</taxon>
        <taxon>Armadillidium</taxon>
    </lineage>
</organism>
<dbReference type="OrthoDB" id="9930272at2759"/>
<protein>
    <submittedName>
        <fullName evidence="1">Tectonin beta-propeller repeat-containing protein</fullName>
    </submittedName>
</protein>
<proteinExistence type="predicted"/>
<comment type="caution">
    <text evidence="1">The sequence shown here is derived from an EMBL/GenBank/DDBJ whole genome shotgun (WGS) entry which is preliminary data.</text>
</comment>
<dbReference type="AlphaFoldDB" id="A0A5N5SHV5"/>
<feature type="non-terminal residue" evidence="1">
    <location>
        <position position="114"/>
    </location>
</feature>
<accession>A0A5N5SHV5</accession>
<dbReference type="Proteomes" id="UP000326759">
    <property type="component" value="Unassembled WGS sequence"/>
</dbReference>
<evidence type="ECO:0000313" key="2">
    <source>
        <dbReference type="Proteomes" id="UP000326759"/>
    </source>
</evidence>
<gene>
    <name evidence="1" type="primary">Pex23</name>
    <name evidence="1" type="ORF">Anas_06828</name>
</gene>
<reference evidence="1 2" key="1">
    <citation type="journal article" date="2019" name="PLoS Biol.">
        <title>Sex chromosomes control vertical transmission of feminizing Wolbachia symbionts in an isopod.</title>
        <authorList>
            <person name="Becking T."/>
            <person name="Chebbi M.A."/>
            <person name="Giraud I."/>
            <person name="Moumen B."/>
            <person name="Laverre T."/>
            <person name="Caubet Y."/>
            <person name="Peccoud J."/>
            <person name="Gilbert C."/>
            <person name="Cordaux R."/>
        </authorList>
    </citation>
    <scope>NUCLEOTIDE SEQUENCE [LARGE SCALE GENOMIC DNA]</scope>
    <source>
        <strain evidence="1">ANa2</strain>
        <tissue evidence="1">Whole body excluding digestive tract and cuticle</tissue>
    </source>
</reference>
<dbReference type="EMBL" id="SEYY01024904">
    <property type="protein sequence ID" value="KAB7493791.1"/>
    <property type="molecule type" value="Genomic_DNA"/>
</dbReference>
<evidence type="ECO:0000313" key="1">
    <source>
        <dbReference type="EMBL" id="KAB7493791.1"/>
    </source>
</evidence>
<dbReference type="SMART" id="SM00706">
    <property type="entry name" value="TECPR"/>
    <property type="match status" value="2"/>
</dbReference>
<feature type="non-terminal residue" evidence="1">
    <location>
        <position position="1"/>
    </location>
</feature>
<keyword evidence="2" id="KW-1185">Reference proteome</keyword>
<sequence>PIDLPNQEKLISISSRPESLWALTMSGKIFIRTGLSGTSVLGLKWVQLDLQQIDDVKLLHVSLSTEVVWAVDMDGQIYFRQGPLAAPDPKRKGLDAAWLHVDSVDLQNCTFFKK</sequence>
<dbReference type="Pfam" id="PF06462">
    <property type="entry name" value="Hyd_WA"/>
    <property type="match status" value="2"/>
</dbReference>